<dbReference type="GO" id="GO:0005840">
    <property type="term" value="C:ribosome"/>
    <property type="evidence" value="ECO:0007669"/>
    <property type="project" value="UniProtKB-KW"/>
</dbReference>
<dbReference type="InterPro" id="IPR000182">
    <property type="entry name" value="GNAT_dom"/>
</dbReference>
<keyword evidence="4" id="KW-0687">Ribonucleoprotein</keyword>
<proteinExistence type="predicted"/>
<protein>
    <submittedName>
        <fullName evidence="4">Ribosomal protein S18 acetylase RimI-like enzyme</fullName>
    </submittedName>
</protein>
<accession>A0A327QMP6</accession>
<keyword evidence="4" id="KW-0689">Ribosomal protein</keyword>
<evidence type="ECO:0000313" key="4">
    <source>
        <dbReference type="EMBL" id="RAJ05145.1"/>
    </source>
</evidence>
<gene>
    <name evidence="4" type="ORF">LX64_02299</name>
</gene>
<evidence type="ECO:0000313" key="5">
    <source>
        <dbReference type="Proteomes" id="UP000249547"/>
    </source>
</evidence>
<keyword evidence="5" id="KW-1185">Reference proteome</keyword>
<dbReference type="Gene3D" id="3.40.630.30">
    <property type="match status" value="1"/>
</dbReference>
<evidence type="ECO:0000259" key="3">
    <source>
        <dbReference type="PROSITE" id="PS51186"/>
    </source>
</evidence>
<dbReference type="GO" id="GO:0016747">
    <property type="term" value="F:acyltransferase activity, transferring groups other than amino-acyl groups"/>
    <property type="evidence" value="ECO:0007669"/>
    <property type="project" value="InterPro"/>
</dbReference>
<dbReference type="Pfam" id="PF00583">
    <property type="entry name" value="Acetyltransf_1"/>
    <property type="match status" value="1"/>
</dbReference>
<reference evidence="4 5" key="1">
    <citation type="submission" date="2018-06" db="EMBL/GenBank/DDBJ databases">
        <title>Genomic Encyclopedia of Archaeal and Bacterial Type Strains, Phase II (KMG-II): from individual species to whole genera.</title>
        <authorList>
            <person name="Goeker M."/>
        </authorList>
    </citation>
    <scope>NUCLEOTIDE SEQUENCE [LARGE SCALE GENOMIC DNA]</scope>
    <source>
        <strain evidence="4 5">DSM 23857</strain>
    </source>
</reference>
<dbReference type="PROSITE" id="PS51186">
    <property type="entry name" value="GNAT"/>
    <property type="match status" value="1"/>
</dbReference>
<feature type="domain" description="N-acetyltransferase" evidence="3">
    <location>
        <begin position="1"/>
        <end position="142"/>
    </location>
</feature>
<dbReference type="RefSeq" id="WP_111597763.1">
    <property type="nucleotide sequence ID" value="NZ_QLLL01000004.1"/>
</dbReference>
<dbReference type="EMBL" id="QLLL01000004">
    <property type="protein sequence ID" value="RAJ05145.1"/>
    <property type="molecule type" value="Genomic_DNA"/>
</dbReference>
<dbReference type="SUPFAM" id="SSF55729">
    <property type="entry name" value="Acyl-CoA N-acyltransferases (Nat)"/>
    <property type="match status" value="1"/>
</dbReference>
<name>A0A327QMP6_9BACT</name>
<evidence type="ECO:0000256" key="2">
    <source>
        <dbReference type="ARBA" id="ARBA00023315"/>
    </source>
</evidence>
<dbReference type="PANTHER" id="PTHR43800">
    <property type="entry name" value="PEPTIDYL-LYSINE N-ACETYLTRANSFERASE YJAB"/>
    <property type="match status" value="1"/>
</dbReference>
<keyword evidence="2" id="KW-0012">Acyltransferase</keyword>
<organism evidence="4 5">
    <name type="scientific">Chitinophaga skermanii</name>
    <dbReference type="NCBI Taxonomy" id="331697"/>
    <lineage>
        <taxon>Bacteria</taxon>
        <taxon>Pseudomonadati</taxon>
        <taxon>Bacteroidota</taxon>
        <taxon>Chitinophagia</taxon>
        <taxon>Chitinophagales</taxon>
        <taxon>Chitinophagaceae</taxon>
        <taxon>Chitinophaga</taxon>
    </lineage>
</organism>
<dbReference type="AlphaFoldDB" id="A0A327QMP6"/>
<dbReference type="Proteomes" id="UP000249547">
    <property type="component" value="Unassembled WGS sequence"/>
</dbReference>
<dbReference type="PANTHER" id="PTHR43800:SF1">
    <property type="entry name" value="PEPTIDYL-LYSINE N-ACETYLTRANSFERASE YJAB"/>
    <property type="match status" value="1"/>
</dbReference>
<dbReference type="CDD" id="cd04301">
    <property type="entry name" value="NAT_SF"/>
    <property type="match status" value="1"/>
</dbReference>
<dbReference type="OrthoDB" id="7356080at2"/>
<dbReference type="InterPro" id="IPR016181">
    <property type="entry name" value="Acyl_CoA_acyltransferase"/>
</dbReference>
<keyword evidence="1" id="KW-0808">Transferase</keyword>
<sequence>MIRIAHIADIPVLERIRLSVKENVLSNPNLVTRADYTRFLTVDGKGWVDEQDHIITGFAVIDTTHHNIWALFVDPGFEQQGIGKQLQNTMLHWHFTHSNEMLWLTTAKDSRAAEFYRRTGWREVGETTNGKELRFEMYQEDWLRHG</sequence>
<comment type="caution">
    <text evidence="4">The sequence shown here is derived from an EMBL/GenBank/DDBJ whole genome shotgun (WGS) entry which is preliminary data.</text>
</comment>
<evidence type="ECO:0000256" key="1">
    <source>
        <dbReference type="ARBA" id="ARBA00022679"/>
    </source>
</evidence>